<comment type="caution">
    <text evidence="2">The sequence shown here is derived from an EMBL/GenBank/DDBJ whole genome shotgun (WGS) entry which is preliminary data.</text>
</comment>
<evidence type="ECO:0000313" key="3">
    <source>
        <dbReference type="Proteomes" id="UP000449969"/>
    </source>
</evidence>
<sequence length="126" mass="14389">MNRLLDLCCLIDRNATYARDKTAIHFEEQPLSYVTLNRQTERIARAFNQLSVQMGERIAILSFSRPHFLGLQWSMRTHRPILSRSKTARNQASLSASPRRSKFSIFASRSLSDRVEMSGGRGCRGS</sequence>
<dbReference type="RefSeq" id="WP_157329447.1">
    <property type="nucleotide sequence ID" value="NZ_JANADL010000005.1"/>
</dbReference>
<name>A0A844TBU9_9BRAD</name>
<dbReference type="Pfam" id="PF00501">
    <property type="entry name" value="AMP-binding"/>
    <property type="match status" value="1"/>
</dbReference>
<dbReference type="Gene3D" id="3.40.50.980">
    <property type="match status" value="1"/>
</dbReference>
<dbReference type="AlphaFoldDB" id="A0A844TBU9"/>
<proteinExistence type="predicted"/>
<dbReference type="SUPFAM" id="SSF56801">
    <property type="entry name" value="Acetyl-CoA synthetase-like"/>
    <property type="match status" value="1"/>
</dbReference>
<dbReference type="EMBL" id="WQNE01000006">
    <property type="protein sequence ID" value="MVT73474.1"/>
    <property type="molecule type" value="Genomic_DNA"/>
</dbReference>
<protein>
    <submittedName>
        <fullName evidence="2">AMP-binding protein</fullName>
    </submittedName>
</protein>
<evidence type="ECO:0000313" key="2">
    <source>
        <dbReference type="EMBL" id="MVT73474.1"/>
    </source>
</evidence>
<keyword evidence="3" id="KW-1185">Reference proteome</keyword>
<dbReference type="Proteomes" id="UP000449969">
    <property type="component" value="Unassembled WGS sequence"/>
</dbReference>
<reference evidence="2 3" key="1">
    <citation type="submission" date="2019-12" db="EMBL/GenBank/DDBJ databases">
        <title>Draft genome sequences Bradyrhizobium cajani AMBPC1010, Bradyrhizobium pachyrhizi AMBPC1040 and Bradyrhizobium yuanmingense ALSPC3051, three plant growth promoting strains isolated from nodules of Cajanus cajan L. in Dominican Republic.</title>
        <authorList>
            <person name="Flores-Felix J.D."/>
            <person name="Araujo J."/>
            <person name="Diaz-Alcantara C."/>
            <person name="Gonzalez-Andres F."/>
            <person name="Velazquez E."/>
        </authorList>
    </citation>
    <scope>NUCLEOTIDE SEQUENCE [LARGE SCALE GENOMIC DNA]</scope>
    <source>
        <strain evidence="2 3">1010</strain>
    </source>
</reference>
<organism evidence="2 3">
    <name type="scientific">Bradyrhizobium cajani</name>
    <dbReference type="NCBI Taxonomy" id="1928661"/>
    <lineage>
        <taxon>Bacteria</taxon>
        <taxon>Pseudomonadati</taxon>
        <taxon>Pseudomonadota</taxon>
        <taxon>Alphaproteobacteria</taxon>
        <taxon>Hyphomicrobiales</taxon>
        <taxon>Nitrobacteraceae</taxon>
        <taxon>Bradyrhizobium</taxon>
    </lineage>
</organism>
<dbReference type="OrthoDB" id="8245311at2"/>
<accession>A0A844TBU9</accession>
<evidence type="ECO:0000259" key="1">
    <source>
        <dbReference type="Pfam" id="PF00501"/>
    </source>
</evidence>
<feature type="domain" description="AMP-dependent synthetase/ligase" evidence="1">
    <location>
        <begin position="12"/>
        <end position="69"/>
    </location>
</feature>
<gene>
    <name evidence="2" type="ORF">GPL20_10260</name>
</gene>
<dbReference type="InterPro" id="IPR000873">
    <property type="entry name" value="AMP-dep_synth/lig_dom"/>
</dbReference>